<dbReference type="InterPro" id="IPR008952">
    <property type="entry name" value="Tetraspanin_EC2_sf"/>
</dbReference>
<keyword evidence="4 6" id="KW-1133">Transmembrane helix</keyword>
<evidence type="ECO:0000313" key="8">
    <source>
        <dbReference type="Proteomes" id="UP001195483"/>
    </source>
</evidence>
<dbReference type="Proteomes" id="UP001195483">
    <property type="component" value="Unassembled WGS sequence"/>
</dbReference>
<dbReference type="Gene3D" id="1.10.1450.10">
    <property type="entry name" value="Tetraspanin"/>
    <property type="match status" value="1"/>
</dbReference>
<name>A0AAE0SMF3_9BIVA</name>
<feature type="transmembrane region" description="Helical" evidence="6">
    <location>
        <begin position="12"/>
        <end position="39"/>
    </location>
</feature>
<reference evidence="7" key="3">
    <citation type="submission" date="2023-05" db="EMBL/GenBank/DDBJ databases">
        <authorList>
            <person name="Smith C.H."/>
        </authorList>
    </citation>
    <scope>NUCLEOTIDE SEQUENCE</scope>
    <source>
        <strain evidence="7">CHS0354</strain>
        <tissue evidence="7">Mantle</tissue>
    </source>
</reference>
<comment type="caution">
    <text evidence="7">The sequence shown here is derived from an EMBL/GenBank/DDBJ whole genome shotgun (WGS) entry which is preliminary data.</text>
</comment>
<evidence type="ECO:0000313" key="7">
    <source>
        <dbReference type="EMBL" id="KAK3594624.1"/>
    </source>
</evidence>
<dbReference type="InterPro" id="IPR000301">
    <property type="entry name" value="Tetraspanin_animals"/>
</dbReference>
<evidence type="ECO:0000256" key="1">
    <source>
        <dbReference type="ARBA" id="ARBA00004141"/>
    </source>
</evidence>
<feature type="transmembrane region" description="Helical" evidence="6">
    <location>
        <begin position="59"/>
        <end position="86"/>
    </location>
</feature>
<dbReference type="SUPFAM" id="SSF48652">
    <property type="entry name" value="Tetraspanin"/>
    <property type="match status" value="1"/>
</dbReference>
<evidence type="ECO:0000256" key="3">
    <source>
        <dbReference type="ARBA" id="ARBA00022692"/>
    </source>
</evidence>
<dbReference type="PIRSF" id="PIRSF002419">
    <property type="entry name" value="Tetraspanin"/>
    <property type="match status" value="1"/>
</dbReference>
<dbReference type="InterPro" id="IPR018499">
    <property type="entry name" value="Tetraspanin/Peripherin"/>
</dbReference>
<reference evidence="7" key="2">
    <citation type="journal article" date="2021" name="Genome Biol. Evol.">
        <title>Developing a high-quality reference genome for a parasitic bivalve with doubly uniparental inheritance (Bivalvia: Unionida).</title>
        <authorList>
            <person name="Smith C.H."/>
        </authorList>
    </citation>
    <scope>NUCLEOTIDE SEQUENCE</scope>
    <source>
        <strain evidence="7">CHS0354</strain>
        <tissue evidence="7">Mantle</tissue>
    </source>
</reference>
<keyword evidence="3 6" id="KW-0812">Transmembrane</keyword>
<dbReference type="PRINTS" id="PR00259">
    <property type="entry name" value="TMFOUR"/>
</dbReference>
<protein>
    <recommendedName>
        <fullName evidence="6">Tetraspanin</fullName>
    </recommendedName>
</protein>
<comment type="subcellular location">
    <subcellularLocation>
        <location evidence="1 6">Membrane</location>
        <topology evidence="1 6">Multi-pass membrane protein</topology>
    </subcellularLocation>
</comment>
<reference evidence="7" key="1">
    <citation type="journal article" date="2021" name="Genome Biol. Evol.">
        <title>A High-Quality Reference Genome for a Parasitic Bivalve with Doubly Uniparental Inheritance (Bivalvia: Unionida).</title>
        <authorList>
            <person name="Smith C.H."/>
        </authorList>
    </citation>
    <scope>NUCLEOTIDE SEQUENCE</scope>
    <source>
        <strain evidence="7">CHS0354</strain>
    </source>
</reference>
<proteinExistence type="inferred from homology"/>
<dbReference type="Pfam" id="PF00335">
    <property type="entry name" value="Tetraspanin"/>
    <property type="match status" value="1"/>
</dbReference>
<evidence type="ECO:0000256" key="2">
    <source>
        <dbReference type="ARBA" id="ARBA00006840"/>
    </source>
</evidence>
<dbReference type="GO" id="GO:0016020">
    <property type="term" value="C:membrane"/>
    <property type="evidence" value="ECO:0007669"/>
    <property type="project" value="UniProtKB-SubCell"/>
</dbReference>
<keyword evidence="8" id="KW-1185">Reference proteome</keyword>
<dbReference type="AlphaFoldDB" id="A0AAE0SMF3"/>
<dbReference type="EMBL" id="JAEAOA010000933">
    <property type="protein sequence ID" value="KAK3594624.1"/>
    <property type="molecule type" value="Genomic_DNA"/>
</dbReference>
<evidence type="ECO:0000256" key="6">
    <source>
        <dbReference type="RuleBase" id="RU361218"/>
    </source>
</evidence>
<comment type="similarity">
    <text evidence="2 6">Belongs to the tetraspanin (TM4SF) family.</text>
</comment>
<dbReference type="PANTHER" id="PTHR19282">
    <property type="entry name" value="TETRASPANIN"/>
    <property type="match status" value="1"/>
</dbReference>
<evidence type="ECO:0000256" key="5">
    <source>
        <dbReference type="ARBA" id="ARBA00023136"/>
    </source>
</evidence>
<gene>
    <name evidence="7" type="ORF">CHS0354_015018</name>
</gene>
<accession>A0AAE0SMF3</accession>
<sequence length="271" mass="29224">MALSCGGKCSMFFLILINTTFMLFGIGLLVIGIIMRVNAGVLVGTEIMKLLNNVSFNGVTLATLVSSLSTFSICLGCFIIVEAGLGAFGACCKVRFMLIVYAVIIGLLLLAEIAVVALWAAMKEKVDSAVKTAMISVLNLYAGPSATDEISIGWNLLFIGMECCGVLGPAVSYSEFKNTKWSQGTSTIPYSCCNEATVNNFANGTNKQCEEMSSNEYRTTGCFDAIYSWFSQYTTPAIVIAVFILVIEIIGIIFAVVLFRGIKEEEEDKIV</sequence>
<evidence type="ECO:0000256" key="4">
    <source>
        <dbReference type="ARBA" id="ARBA00022989"/>
    </source>
</evidence>
<keyword evidence="5 6" id="KW-0472">Membrane</keyword>
<feature type="transmembrane region" description="Helical" evidence="6">
    <location>
        <begin position="98"/>
        <end position="122"/>
    </location>
</feature>
<feature type="transmembrane region" description="Helical" evidence="6">
    <location>
        <begin position="237"/>
        <end position="259"/>
    </location>
</feature>
<organism evidence="7 8">
    <name type="scientific">Potamilus streckersoni</name>
    <dbReference type="NCBI Taxonomy" id="2493646"/>
    <lineage>
        <taxon>Eukaryota</taxon>
        <taxon>Metazoa</taxon>
        <taxon>Spiralia</taxon>
        <taxon>Lophotrochozoa</taxon>
        <taxon>Mollusca</taxon>
        <taxon>Bivalvia</taxon>
        <taxon>Autobranchia</taxon>
        <taxon>Heteroconchia</taxon>
        <taxon>Palaeoheterodonta</taxon>
        <taxon>Unionida</taxon>
        <taxon>Unionoidea</taxon>
        <taxon>Unionidae</taxon>
        <taxon>Ambleminae</taxon>
        <taxon>Lampsilini</taxon>
        <taxon>Potamilus</taxon>
    </lineage>
</organism>